<accession>A0A3L7J1H6</accession>
<name>A0A3L7J1H6_9MICO</name>
<evidence type="ECO:0000256" key="1">
    <source>
        <dbReference type="ARBA" id="ARBA00023002"/>
    </source>
</evidence>
<dbReference type="InterPro" id="IPR019945">
    <property type="entry name" value="F420_G6P_DH-rel"/>
</dbReference>
<dbReference type="InterPro" id="IPR050564">
    <property type="entry name" value="F420-G6PD/mer"/>
</dbReference>
<dbReference type="NCBIfam" id="TIGR03885">
    <property type="entry name" value="flavin_revert"/>
    <property type="match status" value="1"/>
</dbReference>
<dbReference type="EC" id="1.-.-.-" evidence="3"/>
<dbReference type="NCBIfam" id="TIGR03557">
    <property type="entry name" value="F420_G6P_family"/>
    <property type="match status" value="1"/>
</dbReference>
<proteinExistence type="predicted"/>
<evidence type="ECO:0000313" key="3">
    <source>
        <dbReference type="EMBL" id="RLQ84347.1"/>
    </source>
</evidence>
<reference evidence="3 4" key="1">
    <citation type="submission" date="2018-10" db="EMBL/GenBank/DDBJ databases">
        <authorList>
            <person name="Li J."/>
        </authorList>
    </citation>
    <scope>NUCLEOTIDE SEQUENCE [LARGE SCALE GENOMIC DNA]</scope>
    <source>
        <strain evidence="3 4">ZD1-4</strain>
    </source>
</reference>
<dbReference type="SUPFAM" id="SSF51679">
    <property type="entry name" value="Bacterial luciferase-like"/>
    <property type="match status" value="1"/>
</dbReference>
<sequence length="317" mass="34512">MILGFHASHEQIHPRRLLDAVIKAEEVGFGAAMCSDHFAPWSARQGHSGFAWSWLGAALQATNLKFGVVNAPGQRYHPAIVAQAAGTLEAMYPGRFWAALGSGENVNEHITGDAWPRKSVRNDRLRESVDVMRRLLNGEEVTSDGLVTVDRAQLWTLPDSPPPLLGAATSPETAAFVAPWVDGLATVLQEPDDLRAIIEAYRGAGGTGPVVLQVHLSYASTDEEALAIAHDQWRSNVFAPPICWDIDSPAGFDEASKHVQPSDMTSNVLVSSDAAWHAARIAEFVELGFDEIYLHHVGTEQDRFLDVFGDRVVSQFA</sequence>
<dbReference type="OrthoDB" id="180193at2"/>
<dbReference type="Gene3D" id="3.20.20.30">
    <property type="entry name" value="Luciferase-like domain"/>
    <property type="match status" value="1"/>
</dbReference>
<dbReference type="GO" id="GO:0016705">
    <property type="term" value="F:oxidoreductase activity, acting on paired donors, with incorporation or reduction of molecular oxygen"/>
    <property type="evidence" value="ECO:0007669"/>
    <property type="project" value="InterPro"/>
</dbReference>
<feature type="domain" description="Luciferase-like" evidence="2">
    <location>
        <begin position="9"/>
        <end position="291"/>
    </location>
</feature>
<dbReference type="InterPro" id="IPR023907">
    <property type="entry name" value="Non-F420_Flavin_OxRdtase"/>
</dbReference>
<dbReference type="PANTHER" id="PTHR43244">
    <property type="match status" value="1"/>
</dbReference>
<dbReference type="RefSeq" id="WP_121659387.1">
    <property type="nucleotide sequence ID" value="NZ_BMEK01000002.1"/>
</dbReference>
<dbReference type="Proteomes" id="UP000282460">
    <property type="component" value="Unassembled WGS sequence"/>
</dbReference>
<dbReference type="AlphaFoldDB" id="A0A3L7J1H6"/>
<dbReference type="InterPro" id="IPR036661">
    <property type="entry name" value="Luciferase-like_sf"/>
</dbReference>
<keyword evidence="4" id="KW-1185">Reference proteome</keyword>
<dbReference type="PANTHER" id="PTHR43244:SF1">
    <property type="entry name" value="5,10-METHYLENETETRAHYDROMETHANOPTERIN REDUCTASE"/>
    <property type="match status" value="1"/>
</dbReference>
<protein>
    <submittedName>
        <fullName evidence="3">TIGR03557 family F420-dependent LLM class oxidoreductase</fullName>
        <ecNumber evidence="3">1.-.-.-</ecNumber>
    </submittedName>
</protein>
<evidence type="ECO:0000259" key="2">
    <source>
        <dbReference type="Pfam" id="PF00296"/>
    </source>
</evidence>
<dbReference type="InterPro" id="IPR011251">
    <property type="entry name" value="Luciferase-like_dom"/>
</dbReference>
<organism evidence="3 4">
    <name type="scientific">Mycetocola zhadangensis</name>
    <dbReference type="NCBI Taxonomy" id="1164595"/>
    <lineage>
        <taxon>Bacteria</taxon>
        <taxon>Bacillati</taxon>
        <taxon>Actinomycetota</taxon>
        <taxon>Actinomycetes</taxon>
        <taxon>Micrococcales</taxon>
        <taxon>Microbacteriaceae</taxon>
        <taxon>Mycetocola</taxon>
    </lineage>
</organism>
<keyword evidence="1 3" id="KW-0560">Oxidoreductase</keyword>
<dbReference type="Pfam" id="PF00296">
    <property type="entry name" value="Bac_luciferase"/>
    <property type="match status" value="1"/>
</dbReference>
<gene>
    <name evidence="3" type="ORF">D9V28_09115</name>
</gene>
<dbReference type="EMBL" id="RCWJ01000002">
    <property type="protein sequence ID" value="RLQ84347.1"/>
    <property type="molecule type" value="Genomic_DNA"/>
</dbReference>
<comment type="caution">
    <text evidence="3">The sequence shown here is derived from an EMBL/GenBank/DDBJ whole genome shotgun (WGS) entry which is preliminary data.</text>
</comment>
<evidence type="ECO:0000313" key="4">
    <source>
        <dbReference type="Proteomes" id="UP000282460"/>
    </source>
</evidence>